<dbReference type="SUPFAM" id="SSF52540">
    <property type="entry name" value="P-loop containing nucleoside triphosphate hydrolases"/>
    <property type="match status" value="1"/>
</dbReference>
<feature type="region of interest" description="Disordered" evidence="3">
    <location>
        <begin position="1"/>
        <end position="75"/>
    </location>
</feature>
<feature type="region of interest" description="Disordered" evidence="3">
    <location>
        <begin position="1615"/>
        <end position="1640"/>
    </location>
</feature>
<dbReference type="Pfam" id="PF24883">
    <property type="entry name" value="NPHP3_N"/>
    <property type="match status" value="1"/>
</dbReference>
<evidence type="ECO:0000256" key="3">
    <source>
        <dbReference type="SAM" id="MobiDB-lite"/>
    </source>
</evidence>
<dbReference type="Proteomes" id="UP000235786">
    <property type="component" value="Unassembled WGS sequence"/>
</dbReference>
<keyword evidence="4" id="KW-0812">Transmembrane</keyword>
<evidence type="ECO:0000259" key="6">
    <source>
        <dbReference type="Pfam" id="PF22939"/>
    </source>
</evidence>
<keyword evidence="9" id="KW-1185">Reference proteome</keyword>
<sequence length="2173" mass="241844">MPPKSSKKKDKRTTTTTSIGTSSAASSPPPSVFSIPTSTSGSGYRASLPDVAPKPRNFERFPNSPDALPSQDGVSKDPLGLTVIHEPDTPPLLDIIFVHGLGGTSWATWAKQGDLDYFWPQKWLPFEPGIRSARLLSFGYNFDYAATWSDPMTSITDVAKDLLYSMKFAKDENLKELKLGEKPIVFIAHSWGGLVVKQAYILGEYDQGYSSIVLAIKAMLFLATPHRGSDLVGTLKRILTASIVSRNSKSYISEFKGGPRVVEVHNELFRHIAPKLKIFSFYETLRTSIGPNKLMVVERDSATLGYLGEISRPLNADHHNICKFDSTQDSNYISVRDVLQNLVATVSSTGQPLSGTQMETQMEKLKTLLAVSETYQEDLEFFRSRWAPGTCDWILSNPSFNKWVDESTEGSALLWLHGFPGSGKSILSSFVVSHLLGESGCVYYFFRFGDKSKSSLSACLRAIALQTAEQLPEFRRVLEDTLFTTTKLEKADAKTIWEKIFLGVLFKTKITKTIYWIIDAIDESDQPRRFLELIQSIAQSSVPIRVLLVSRSTPELILSFDRLSKFVPVAYLPLEDTQKDIQKDIRIYVEKEVQSMHISAEFKSNVVKKMIERANGVFLWVSLVVSEAMECYSQEHLEDTLDTIPSGMEALYQRMESTIIENTGPRYEKLGQIILTWIVCARRPLLVKELEQALQPKFVLQDLNLTLGRVCGQFVVINSTDQVVMVHKTARDYIVATNSALRLDLAEGHEMLFTKCLTLLIENHSSRKSNRQPTSLKDQHLLRYALISWPYHLDMASAQSDGPLLLLSKFLKGNSVLGWIASLAYGNELNALVSSAQSLNLYIRRKRSHYAAVNPWLRQLRELELLESWATDFVKILGKFGRTLTADPTSIYRQIPPFCPENSMIYRQFAKSTSPPHLSVEGVSKLIWDDSMAKLSLGPGCNNRTVICSGELFAVLTAAGVIVLSSSVTFDILHSLSHTERVSAMSFSTCSNMLVTYGFRTTKVWSVKTGHIIYQIQNPLGSRALTIAFSAENTELVMGSDDGSIRVARLTIASPAWSVSHQRLLKDDTDSDRQIFNRPRCMSFNSDVSCVAITFRGAPLCVWGLDPQELIGKCIGNQEHEGTSWKAVEQVLWHPNSEEVQVLGLYVGGDIFRWNPYFNTPQELQAHASILALSPEGNVFATGDHNGTIKLYDFHNFALIYQLSYADMINDICFSPDSKRLYDVRGQFCNIWEPQVLIRIDGTSEEDSGYGSEMPSVSSIIDLQQPRDPITALAIQFRGRYHAIGNAAGIVSVVDSLEGNGVAVELWRSQTMLPIEHLGWSGDGNYLACVETGGRIVIIHLQLRSDHQLGSFHTQPIAARPTDPKMSSKGIKQILLNSDGKALLVKYGPVTILSQIVNGTRIDEKSITSPDMKWFKHPTYSTLLLAFSPSILQVHRWDDLSTVAVFNMDEHSTSVIQRSQHTKEAPGDVRISSVFTDPAGSRFLMDVVVETSRGEAHFTSSFVESIFLKQPTGRNPVSIITPIPIPPEVQQRIERPLGILPSKGLIFLDKDYWVCSWGDSKPGAEIIQRHFFLPKDWLNEECVDLCALLADGTFLIPHDGDLALIKSAGMLLHMDRPHKGKKNTEDTMKTEDAPMSRRGEKNTRDMIEMELPLVSYTETGTAEDTMETEPAPGLVLEPPVKSDVDEGCENEDPIIRQESTDPHITSPQSVVACESYQEIAPTHFASEAFVSEAVLELMPELSGAFVKDESTGPDDHLTKGDCSSGKLAEVLEVVDTNSGSSTGQSWENLAELNESQSMIENRLLDGHLLVMRNKIHKRIARYLRPRVKAGYRRLEWQCDCGAPLYGDFDDSDPTEVEKLAQELQASGCKSDEQDSHGVKSVPAGQSPSTPGSTVPETPQSSSASQVVPGGSADSKAALPASGSANPGLGNPLMATPPPQRPPSPATKKFIALCVSTGEFNKTLGEIEVSSICTDRQMFHKFKETYQTLRGFRAGAIRWFLIRPVDIQFIQFAVEDSHRVDIIPKPPDCTLCASETDIRSRQYEPHLYISPRTHPPISPNAFLHYWQCHLRERSLQKTKWLNRLPKKLGTKLEDVRRSTPTDDDVLGWGILVVEGLNTALVTLLTFLMLILSGVISVVYSIWRNDVSGGFAIGAYIAALWAALITALYFQWKRE</sequence>
<protein>
    <submittedName>
        <fullName evidence="8">Uncharacterized protein</fullName>
    </submittedName>
</protein>
<proteinExistence type="inferred from homology"/>
<dbReference type="SUPFAM" id="SSF50978">
    <property type="entry name" value="WD40 repeat-like"/>
    <property type="match status" value="2"/>
</dbReference>
<comment type="similarity">
    <text evidence="1">Belongs to the putative lipase ROG1 family.</text>
</comment>
<feature type="compositionally biased region" description="Basic residues" evidence="3">
    <location>
        <begin position="1"/>
        <end position="11"/>
    </location>
</feature>
<evidence type="ECO:0000313" key="8">
    <source>
        <dbReference type="EMBL" id="PMD48060.1"/>
    </source>
</evidence>
<name>A0A2J6SBC2_HYAVF</name>
<dbReference type="InterPro" id="IPR056884">
    <property type="entry name" value="NPHP3-like_N"/>
</dbReference>
<accession>A0A2J6SBC2</accession>
<keyword evidence="4" id="KW-0472">Membrane</keyword>
<dbReference type="InterPro" id="IPR001680">
    <property type="entry name" value="WD40_rpt"/>
</dbReference>
<evidence type="ECO:0000259" key="7">
    <source>
        <dbReference type="Pfam" id="PF24883"/>
    </source>
</evidence>
<dbReference type="InterPro" id="IPR029058">
    <property type="entry name" value="AB_hydrolase_fold"/>
</dbReference>
<dbReference type="InterPro" id="IPR036322">
    <property type="entry name" value="WD40_repeat_dom_sf"/>
</dbReference>
<feature type="transmembrane region" description="Helical" evidence="4">
    <location>
        <begin position="2119"/>
        <end position="2141"/>
    </location>
</feature>
<evidence type="ECO:0000256" key="1">
    <source>
        <dbReference type="ARBA" id="ARBA00007920"/>
    </source>
</evidence>
<keyword evidence="4" id="KW-1133">Transmembrane helix</keyword>
<dbReference type="Gene3D" id="3.40.50.1820">
    <property type="entry name" value="alpha/beta hydrolase"/>
    <property type="match status" value="1"/>
</dbReference>
<dbReference type="Gene3D" id="2.130.10.10">
    <property type="entry name" value="YVTN repeat-like/Quinoprotein amine dehydrogenase"/>
    <property type="match status" value="2"/>
</dbReference>
<dbReference type="EMBL" id="KZ613937">
    <property type="protein sequence ID" value="PMD48060.1"/>
    <property type="molecule type" value="Genomic_DNA"/>
</dbReference>
<dbReference type="InterPro" id="IPR007751">
    <property type="entry name" value="DUF676_lipase-like"/>
</dbReference>
<dbReference type="PANTHER" id="PTHR10039:SF16">
    <property type="entry name" value="GPI INOSITOL-DEACYLASE"/>
    <property type="match status" value="1"/>
</dbReference>
<evidence type="ECO:0000256" key="4">
    <source>
        <dbReference type="SAM" id="Phobius"/>
    </source>
</evidence>
<evidence type="ECO:0000313" key="9">
    <source>
        <dbReference type="Proteomes" id="UP000235786"/>
    </source>
</evidence>
<evidence type="ECO:0000259" key="5">
    <source>
        <dbReference type="Pfam" id="PF05057"/>
    </source>
</evidence>
<dbReference type="InterPro" id="IPR027417">
    <property type="entry name" value="P-loop_NTPase"/>
</dbReference>
<dbReference type="InterPro" id="IPR054471">
    <property type="entry name" value="GPIID_WHD"/>
</dbReference>
<evidence type="ECO:0000256" key="2">
    <source>
        <dbReference type="ARBA" id="ARBA00022737"/>
    </source>
</evidence>
<organism evidence="8 9">
    <name type="scientific">Hyaloscypha variabilis (strain UAMH 11265 / GT02V1 / F)</name>
    <name type="common">Meliniomyces variabilis</name>
    <dbReference type="NCBI Taxonomy" id="1149755"/>
    <lineage>
        <taxon>Eukaryota</taxon>
        <taxon>Fungi</taxon>
        <taxon>Dikarya</taxon>
        <taxon>Ascomycota</taxon>
        <taxon>Pezizomycotina</taxon>
        <taxon>Leotiomycetes</taxon>
        <taxon>Helotiales</taxon>
        <taxon>Hyaloscyphaceae</taxon>
        <taxon>Hyaloscypha</taxon>
        <taxon>Hyaloscypha variabilis</taxon>
    </lineage>
</organism>
<keyword evidence="2" id="KW-0677">Repeat</keyword>
<feature type="region of interest" description="Disordered" evidence="3">
    <location>
        <begin position="1860"/>
        <end position="1945"/>
    </location>
</feature>
<feature type="compositionally biased region" description="Polar residues" evidence="3">
    <location>
        <begin position="1883"/>
        <end position="1905"/>
    </location>
</feature>
<dbReference type="PANTHER" id="PTHR10039">
    <property type="entry name" value="AMELOGENIN"/>
    <property type="match status" value="1"/>
</dbReference>
<dbReference type="SUPFAM" id="SSF53474">
    <property type="entry name" value="alpha/beta-Hydrolases"/>
    <property type="match status" value="1"/>
</dbReference>
<feature type="domain" description="GPI inositol-deacylase winged helix" evidence="6">
    <location>
        <begin position="664"/>
        <end position="737"/>
    </location>
</feature>
<dbReference type="OrthoDB" id="194358at2759"/>
<feature type="domain" description="DUF676" evidence="5">
    <location>
        <begin position="95"/>
        <end position="229"/>
    </location>
</feature>
<feature type="transmembrane region" description="Helical" evidence="4">
    <location>
        <begin position="2147"/>
        <end position="2168"/>
    </location>
</feature>
<dbReference type="SMART" id="SM00320">
    <property type="entry name" value="WD40"/>
    <property type="match status" value="6"/>
</dbReference>
<feature type="compositionally biased region" description="Low complexity" evidence="3">
    <location>
        <begin position="14"/>
        <end position="40"/>
    </location>
</feature>
<dbReference type="Pfam" id="PF05057">
    <property type="entry name" value="DUF676"/>
    <property type="match status" value="1"/>
</dbReference>
<feature type="domain" description="Nephrocystin 3-like N-terminal" evidence="7">
    <location>
        <begin position="389"/>
        <end position="551"/>
    </location>
</feature>
<dbReference type="Gene3D" id="3.40.50.300">
    <property type="entry name" value="P-loop containing nucleotide triphosphate hydrolases"/>
    <property type="match status" value="1"/>
</dbReference>
<feature type="compositionally biased region" description="Pro residues" evidence="3">
    <location>
        <begin position="1934"/>
        <end position="1944"/>
    </location>
</feature>
<dbReference type="Pfam" id="PF22939">
    <property type="entry name" value="WHD_GPIID"/>
    <property type="match status" value="1"/>
</dbReference>
<dbReference type="InterPro" id="IPR015943">
    <property type="entry name" value="WD40/YVTN_repeat-like_dom_sf"/>
</dbReference>
<dbReference type="Pfam" id="PF00400">
    <property type="entry name" value="WD40"/>
    <property type="match status" value="1"/>
</dbReference>
<feature type="region of interest" description="Disordered" evidence="3">
    <location>
        <begin position="1664"/>
        <end position="1688"/>
    </location>
</feature>
<gene>
    <name evidence="8" type="ORF">L207DRAFT_446824</name>
</gene>
<reference evidence="8 9" key="1">
    <citation type="submission" date="2016-04" db="EMBL/GenBank/DDBJ databases">
        <title>A degradative enzymes factory behind the ericoid mycorrhizal symbiosis.</title>
        <authorList>
            <consortium name="DOE Joint Genome Institute"/>
            <person name="Martino E."/>
            <person name="Morin E."/>
            <person name="Grelet G."/>
            <person name="Kuo A."/>
            <person name="Kohler A."/>
            <person name="Daghino S."/>
            <person name="Barry K."/>
            <person name="Choi C."/>
            <person name="Cichocki N."/>
            <person name="Clum A."/>
            <person name="Copeland A."/>
            <person name="Hainaut M."/>
            <person name="Haridas S."/>
            <person name="Labutti K."/>
            <person name="Lindquist E."/>
            <person name="Lipzen A."/>
            <person name="Khouja H.-R."/>
            <person name="Murat C."/>
            <person name="Ohm R."/>
            <person name="Olson A."/>
            <person name="Spatafora J."/>
            <person name="Veneault-Fourrey C."/>
            <person name="Henrissat B."/>
            <person name="Grigoriev I."/>
            <person name="Martin F."/>
            <person name="Perotto S."/>
        </authorList>
    </citation>
    <scope>NUCLEOTIDE SEQUENCE [LARGE SCALE GENOMIC DNA]</scope>
    <source>
        <strain evidence="8 9">F</strain>
    </source>
</reference>